<evidence type="ECO:0000313" key="2">
    <source>
        <dbReference type="EMBL" id="MBC9247701.1"/>
    </source>
</evidence>
<gene>
    <name evidence="2" type="ORF">H4P12_13540</name>
</gene>
<evidence type="ECO:0000256" key="1">
    <source>
        <dbReference type="SAM" id="Phobius"/>
    </source>
</evidence>
<dbReference type="RefSeq" id="WP_187794208.1">
    <property type="nucleotide sequence ID" value="NZ_JACOQL010000004.1"/>
</dbReference>
<keyword evidence="1" id="KW-0812">Transmembrane</keyword>
<evidence type="ECO:0000313" key="3">
    <source>
        <dbReference type="Proteomes" id="UP000608594"/>
    </source>
</evidence>
<comment type="caution">
    <text evidence="2">The sequence shown here is derived from an EMBL/GenBank/DDBJ whole genome shotgun (WGS) entry which is preliminary data.</text>
</comment>
<accession>A0A926GCX0</accession>
<keyword evidence="3" id="KW-1185">Reference proteome</keyword>
<feature type="transmembrane region" description="Helical" evidence="1">
    <location>
        <begin position="79"/>
        <end position="99"/>
    </location>
</feature>
<protein>
    <submittedName>
        <fullName evidence="2">Uncharacterized protein</fullName>
    </submittedName>
</protein>
<feature type="transmembrane region" description="Helical" evidence="1">
    <location>
        <begin position="52"/>
        <end position="73"/>
    </location>
</feature>
<proteinExistence type="predicted"/>
<organism evidence="2 3">
    <name type="scientific">Paracoccus amoyensis</name>
    <dbReference type="NCBI Taxonomy" id="2760093"/>
    <lineage>
        <taxon>Bacteria</taxon>
        <taxon>Pseudomonadati</taxon>
        <taxon>Pseudomonadota</taxon>
        <taxon>Alphaproteobacteria</taxon>
        <taxon>Rhodobacterales</taxon>
        <taxon>Paracoccaceae</taxon>
        <taxon>Paracoccus</taxon>
    </lineage>
</organism>
<dbReference type="Proteomes" id="UP000608594">
    <property type="component" value="Unassembled WGS sequence"/>
</dbReference>
<dbReference type="AlphaFoldDB" id="A0A926GCX0"/>
<keyword evidence="1" id="KW-0472">Membrane</keyword>
<feature type="transmembrane region" description="Helical" evidence="1">
    <location>
        <begin position="28"/>
        <end position="45"/>
    </location>
</feature>
<reference evidence="2" key="1">
    <citation type="submission" date="2020-08" db="EMBL/GenBank/DDBJ databases">
        <title>Paracoccus amoyensis sp. nov., isolated from the surface seawater at coast of Xiamen, Fujian.</title>
        <authorList>
            <person name="Lyu L."/>
        </authorList>
    </citation>
    <scope>NUCLEOTIDE SEQUENCE</scope>
    <source>
        <strain evidence="2">11-3</strain>
    </source>
</reference>
<dbReference type="EMBL" id="JACOQL010000004">
    <property type="protein sequence ID" value="MBC9247701.1"/>
    <property type="molecule type" value="Genomic_DNA"/>
</dbReference>
<sequence>MTLLRVFAWAIVLGTAFLMVVGSYPPEFLIADAIAVFLLIVAALIPREDWALPALLSGFAFSLGVFVVAFGARAVGGDLGLPLLLGVLISTVAAGMAILRCARMLTQAAGRAAF</sequence>
<keyword evidence="1" id="KW-1133">Transmembrane helix</keyword>
<name>A0A926GCX0_9RHOB</name>